<dbReference type="RefSeq" id="WP_253965242.1">
    <property type="nucleotide sequence ID" value="NZ_JALHBS010000093.1"/>
</dbReference>
<keyword evidence="1" id="KW-0732">Signal</keyword>
<organism evidence="2 3">
    <name type="scientific">Aurantimonas marianensis</name>
    <dbReference type="NCBI Taxonomy" id="2920428"/>
    <lineage>
        <taxon>Bacteria</taxon>
        <taxon>Pseudomonadati</taxon>
        <taxon>Pseudomonadota</taxon>
        <taxon>Alphaproteobacteria</taxon>
        <taxon>Hyphomicrobiales</taxon>
        <taxon>Aurantimonadaceae</taxon>
        <taxon>Aurantimonas</taxon>
    </lineage>
</organism>
<evidence type="ECO:0000313" key="3">
    <source>
        <dbReference type="Proteomes" id="UP001155220"/>
    </source>
</evidence>
<evidence type="ECO:0000256" key="1">
    <source>
        <dbReference type="SAM" id="SignalP"/>
    </source>
</evidence>
<dbReference type="Pfam" id="PF06186">
    <property type="entry name" value="DUF992"/>
    <property type="match status" value="1"/>
</dbReference>
<evidence type="ECO:0000313" key="2">
    <source>
        <dbReference type="EMBL" id="MCP3056434.1"/>
    </source>
</evidence>
<feature type="signal peptide" evidence="1">
    <location>
        <begin position="1"/>
        <end position="26"/>
    </location>
</feature>
<proteinExistence type="predicted"/>
<gene>
    <name evidence="2" type="ORF">MJ956_14965</name>
</gene>
<sequence length="178" mass="17365">MKTILSSLALAAAVAATPLLASSASAETKIGVLGCNSDGSTGFIVGSTDNLVCEVTPAEGGAPELYAATLDKFGLDVGVTGRTVMTWAVVSADGTPYTPNSLAGTYVGATADASVVVGGGASVLVGGNNDSFSLQPVSVQAQEGINAAIGVAKFTLEPAVAVATPPAAVVVPVEPQSK</sequence>
<protein>
    <submittedName>
        <fullName evidence="2">DUF992 domain-containing protein</fullName>
    </submittedName>
</protein>
<dbReference type="InterPro" id="IPR009333">
    <property type="entry name" value="DUF992"/>
</dbReference>
<keyword evidence="3" id="KW-1185">Reference proteome</keyword>
<name>A0A9X2HF43_9HYPH</name>
<reference evidence="2" key="1">
    <citation type="submission" date="2022-03" db="EMBL/GenBank/DDBJ databases">
        <title>Aurantimonas Liuensis sp. Nov., isolated from the hadal seawater of the Mariana Trench.</title>
        <authorList>
            <person name="Liu R."/>
        </authorList>
    </citation>
    <scope>NUCLEOTIDE SEQUENCE</scope>
    <source>
        <strain evidence="2">LRZ36</strain>
    </source>
</reference>
<comment type="caution">
    <text evidence="2">The sequence shown here is derived from an EMBL/GenBank/DDBJ whole genome shotgun (WGS) entry which is preliminary data.</text>
</comment>
<dbReference type="EMBL" id="JALHBS010000093">
    <property type="protein sequence ID" value="MCP3056434.1"/>
    <property type="molecule type" value="Genomic_DNA"/>
</dbReference>
<accession>A0A9X2HF43</accession>
<dbReference type="AlphaFoldDB" id="A0A9X2HF43"/>
<feature type="chain" id="PRO_5040757816" evidence="1">
    <location>
        <begin position="27"/>
        <end position="178"/>
    </location>
</feature>
<dbReference type="Proteomes" id="UP001155220">
    <property type="component" value="Unassembled WGS sequence"/>
</dbReference>